<evidence type="ECO:0000313" key="2">
    <source>
        <dbReference type="Proteomes" id="UP000589738"/>
    </source>
</evidence>
<sequence>MIAFANNTDSSSTPAIAILSLGNLLSDPANDLKSLLADILKKNIRKTEVKKNRKRAGYRYIGFPSSICDIRFTPNNTTRAQPDAQRILKKSKKVEYLIIPAYVLKRNINRILTIIITKKFPLKYSVKLIFTCRFFKNKYVVKTEKETIEISIKKINHLGIYLNSLILKTFTILQA</sequence>
<reference evidence="1 2" key="1">
    <citation type="submission" date="2020-08" db="EMBL/GenBank/DDBJ databases">
        <title>Functional genomics of gut bacteria from endangered species of beetles.</title>
        <authorList>
            <person name="Carlos-Shanley C."/>
        </authorList>
    </citation>
    <scope>NUCLEOTIDE SEQUENCE [LARGE SCALE GENOMIC DNA]</scope>
    <source>
        <strain evidence="1 2">S00136</strain>
    </source>
</reference>
<proteinExistence type="predicted"/>
<accession>A0A841NGE0</accession>
<keyword evidence="2" id="KW-1185">Reference proteome</keyword>
<dbReference type="Proteomes" id="UP000589738">
    <property type="component" value="Unassembled WGS sequence"/>
</dbReference>
<protein>
    <submittedName>
        <fullName evidence="1">Uncharacterized protein</fullName>
    </submittedName>
</protein>
<dbReference type="EMBL" id="JACHLC010000001">
    <property type="protein sequence ID" value="MBB6370369.1"/>
    <property type="molecule type" value="Genomic_DNA"/>
</dbReference>
<gene>
    <name evidence="1" type="ORF">HNP36_001422</name>
</gene>
<name>A0A841NGE0_9FLAO</name>
<comment type="caution">
    <text evidence="1">The sequence shown here is derived from an EMBL/GenBank/DDBJ whole genome shotgun (WGS) entry which is preliminary data.</text>
</comment>
<organism evidence="1 2">
    <name type="scientific">Chryseobacterium shigense</name>
    <dbReference type="NCBI Taxonomy" id="297244"/>
    <lineage>
        <taxon>Bacteria</taxon>
        <taxon>Pseudomonadati</taxon>
        <taxon>Bacteroidota</taxon>
        <taxon>Flavobacteriia</taxon>
        <taxon>Flavobacteriales</taxon>
        <taxon>Weeksellaceae</taxon>
        <taxon>Chryseobacterium group</taxon>
        <taxon>Chryseobacterium</taxon>
    </lineage>
</organism>
<evidence type="ECO:0000313" key="1">
    <source>
        <dbReference type="EMBL" id="MBB6370369.1"/>
    </source>
</evidence>
<dbReference type="AlphaFoldDB" id="A0A841NGE0"/>